<dbReference type="AlphaFoldDB" id="A0A8J6CZ16"/>
<dbReference type="InterPro" id="IPR000743">
    <property type="entry name" value="Glyco_hydro_28"/>
</dbReference>
<dbReference type="InterPro" id="IPR012334">
    <property type="entry name" value="Pectin_lyas_fold"/>
</dbReference>
<dbReference type="InterPro" id="IPR006626">
    <property type="entry name" value="PbH1"/>
</dbReference>
<evidence type="ECO:0000256" key="8">
    <source>
        <dbReference type="RuleBase" id="RU361169"/>
    </source>
</evidence>
<gene>
    <name evidence="10" type="ORF">CXB51_017921</name>
</gene>
<comment type="subcellular location">
    <subcellularLocation>
        <location evidence="1">Secreted</location>
        <location evidence="1">Cell wall</location>
    </subcellularLocation>
</comment>
<dbReference type="EMBL" id="JAHUZN010000007">
    <property type="protein sequence ID" value="KAG8489789.1"/>
    <property type="molecule type" value="Genomic_DNA"/>
</dbReference>
<dbReference type="InterPro" id="IPR011050">
    <property type="entry name" value="Pectin_lyase_fold/virulence"/>
</dbReference>
<dbReference type="GO" id="GO:0071555">
    <property type="term" value="P:cell wall organization"/>
    <property type="evidence" value="ECO:0007669"/>
    <property type="project" value="UniProtKB-KW"/>
</dbReference>
<evidence type="ECO:0000256" key="7">
    <source>
        <dbReference type="ARBA" id="ARBA00023316"/>
    </source>
</evidence>
<evidence type="ECO:0000256" key="9">
    <source>
        <dbReference type="SAM" id="SignalP"/>
    </source>
</evidence>
<evidence type="ECO:0000256" key="2">
    <source>
        <dbReference type="ARBA" id="ARBA00008834"/>
    </source>
</evidence>
<feature type="signal peptide" evidence="9">
    <location>
        <begin position="1"/>
        <end position="27"/>
    </location>
</feature>
<comment type="similarity">
    <text evidence="2 8">Belongs to the glycosyl hydrolase 28 family.</text>
</comment>
<dbReference type="GO" id="GO:0004650">
    <property type="term" value="F:polygalacturonase activity"/>
    <property type="evidence" value="ECO:0007669"/>
    <property type="project" value="InterPro"/>
</dbReference>
<keyword evidence="11" id="KW-1185">Reference proteome</keyword>
<evidence type="ECO:0000256" key="1">
    <source>
        <dbReference type="ARBA" id="ARBA00004191"/>
    </source>
</evidence>
<evidence type="ECO:0000256" key="6">
    <source>
        <dbReference type="ARBA" id="ARBA00023295"/>
    </source>
</evidence>
<evidence type="ECO:0000256" key="4">
    <source>
        <dbReference type="ARBA" id="ARBA00022525"/>
    </source>
</evidence>
<dbReference type="Gene3D" id="2.160.20.10">
    <property type="entry name" value="Single-stranded right-handed beta-helix, Pectin lyase-like"/>
    <property type="match status" value="1"/>
</dbReference>
<name>A0A8J6CZ16_9ROSI</name>
<reference evidence="10 11" key="1">
    <citation type="journal article" date="2021" name="bioRxiv">
        <title>The Gossypium anomalum genome as a resource for cotton improvement and evolutionary analysis of hybrid incompatibility.</title>
        <authorList>
            <person name="Grover C.E."/>
            <person name="Yuan D."/>
            <person name="Arick M.A."/>
            <person name="Miller E.R."/>
            <person name="Hu G."/>
            <person name="Peterson D.G."/>
            <person name="Wendel J.F."/>
            <person name="Udall J.A."/>
        </authorList>
    </citation>
    <scope>NUCLEOTIDE SEQUENCE [LARGE SCALE GENOMIC DNA]</scope>
    <source>
        <strain evidence="10">JFW-Udall</strain>
        <tissue evidence="10">Leaf</tissue>
    </source>
</reference>
<keyword evidence="5 8" id="KW-0378">Hydrolase</keyword>
<keyword evidence="4" id="KW-0964">Secreted</keyword>
<evidence type="ECO:0000313" key="11">
    <source>
        <dbReference type="Proteomes" id="UP000701853"/>
    </source>
</evidence>
<dbReference type="PANTHER" id="PTHR31375">
    <property type="match status" value="1"/>
</dbReference>
<evidence type="ECO:0000256" key="3">
    <source>
        <dbReference type="ARBA" id="ARBA00022512"/>
    </source>
</evidence>
<evidence type="ECO:0000256" key="5">
    <source>
        <dbReference type="ARBA" id="ARBA00022801"/>
    </source>
</evidence>
<dbReference type="GO" id="GO:0005975">
    <property type="term" value="P:carbohydrate metabolic process"/>
    <property type="evidence" value="ECO:0007669"/>
    <property type="project" value="InterPro"/>
</dbReference>
<dbReference type="Pfam" id="PF00295">
    <property type="entry name" value="Glyco_hydro_28"/>
    <property type="match status" value="2"/>
</dbReference>
<organism evidence="10 11">
    <name type="scientific">Gossypium anomalum</name>
    <dbReference type="NCBI Taxonomy" id="47600"/>
    <lineage>
        <taxon>Eukaryota</taxon>
        <taxon>Viridiplantae</taxon>
        <taxon>Streptophyta</taxon>
        <taxon>Embryophyta</taxon>
        <taxon>Tracheophyta</taxon>
        <taxon>Spermatophyta</taxon>
        <taxon>Magnoliopsida</taxon>
        <taxon>eudicotyledons</taxon>
        <taxon>Gunneridae</taxon>
        <taxon>Pentapetalae</taxon>
        <taxon>rosids</taxon>
        <taxon>malvids</taxon>
        <taxon>Malvales</taxon>
        <taxon>Malvaceae</taxon>
        <taxon>Malvoideae</taxon>
        <taxon>Gossypium</taxon>
    </lineage>
</organism>
<dbReference type="SMART" id="SM00710">
    <property type="entry name" value="PbH1"/>
    <property type="match status" value="4"/>
</dbReference>
<evidence type="ECO:0000313" key="10">
    <source>
        <dbReference type="EMBL" id="KAG8489789.1"/>
    </source>
</evidence>
<sequence length="521" mass="56367">MCRVNSTIIAFLSVLLFWFSSFEVTYSAREGKQWRKQSVAGGFRRLMAEGGSSDVVADATTTFNVLDYGAKGDGRTDDSKAFEAAWADACKVEASTVMVPSGSTFLVGPVSFSGPNCQPNIVFHLDGKIIAPTSSKAWGSGVLQWIEFTKLKGITIKGKGTIDGQGSVWWNDSPTAQPQDSTTNHTISGELDGKMPSTKPTALRFYGSNGVTVSGITIQNSPQTHLKFDDCTGVQVSNFVASSPGDSPNTDGIHLQNSQDVVISAATLACGKLFFKFFYVFEELYTCNMTEYVSDSGIKYQCFKKNEYLKQLSFYSNLSFRQEKKMRGDDCVSIQTGCSNVYIHDVKCGPGHGISIGGLGKDKTKACVSNITVRDVNLQNTLTGVRIKTWQGGSGSVKQVTFSDIQVSEVETPIMIDQFYCDKSHCSNQSSAVEVSEINYVNIRGTYTVQPVHFACSDSLPCSGVSLSTIELQSVKENHPLSGPFCWETYGELKTSTEPPISCLESGKPSNAGAQSSSDSC</sequence>
<proteinExistence type="inferred from homology"/>
<feature type="chain" id="PRO_5035270327" description="Polygalacturonase" evidence="9">
    <location>
        <begin position="28"/>
        <end position="521"/>
    </location>
</feature>
<dbReference type="Proteomes" id="UP000701853">
    <property type="component" value="Chromosome 7"/>
</dbReference>
<comment type="caution">
    <text evidence="10">The sequence shown here is derived from an EMBL/GenBank/DDBJ whole genome shotgun (WGS) entry which is preliminary data.</text>
</comment>
<dbReference type="SUPFAM" id="SSF51126">
    <property type="entry name" value="Pectin lyase-like"/>
    <property type="match status" value="1"/>
</dbReference>
<accession>A0A8J6CZ16</accession>
<dbReference type="OrthoDB" id="187139at2759"/>
<protein>
    <recommendedName>
        <fullName evidence="12">Polygalacturonase</fullName>
    </recommendedName>
</protein>
<evidence type="ECO:0008006" key="12">
    <source>
        <dbReference type="Google" id="ProtNLM"/>
    </source>
</evidence>
<keyword evidence="6 8" id="KW-0326">Glycosidase</keyword>
<keyword evidence="3" id="KW-0134">Cell wall</keyword>
<keyword evidence="9" id="KW-0732">Signal</keyword>
<keyword evidence="7" id="KW-0961">Cell wall biogenesis/degradation</keyword>